<evidence type="ECO:0000259" key="6">
    <source>
        <dbReference type="PROSITE" id="PS50089"/>
    </source>
</evidence>
<dbReference type="PROSITE" id="PS50089">
    <property type="entry name" value="ZF_RING_2"/>
    <property type="match status" value="1"/>
</dbReference>
<feature type="compositionally biased region" description="Low complexity" evidence="5">
    <location>
        <begin position="213"/>
        <end position="225"/>
    </location>
</feature>
<feature type="region of interest" description="Disordered" evidence="5">
    <location>
        <begin position="1"/>
        <end position="31"/>
    </location>
</feature>
<accession>A0A199VJS8</accession>
<dbReference type="EMBL" id="LSRQ01001566">
    <property type="protein sequence ID" value="OAY77258.1"/>
    <property type="molecule type" value="Genomic_DNA"/>
</dbReference>
<evidence type="ECO:0000256" key="5">
    <source>
        <dbReference type="SAM" id="MobiDB-lite"/>
    </source>
</evidence>
<proteinExistence type="predicted"/>
<evidence type="ECO:0000313" key="7">
    <source>
        <dbReference type="EMBL" id="OAY77258.1"/>
    </source>
</evidence>
<dbReference type="PROSITE" id="PS00518">
    <property type="entry name" value="ZF_RING_1"/>
    <property type="match status" value="1"/>
</dbReference>
<evidence type="ECO:0000256" key="2">
    <source>
        <dbReference type="ARBA" id="ARBA00022771"/>
    </source>
</evidence>
<dbReference type="AlphaFoldDB" id="A0A199VJS8"/>
<feature type="domain" description="RING-type" evidence="6">
    <location>
        <begin position="95"/>
        <end position="136"/>
    </location>
</feature>
<keyword evidence="2 4" id="KW-0863">Zinc-finger</keyword>
<dbReference type="SMART" id="SM00184">
    <property type="entry name" value="RING"/>
    <property type="match status" value="1"/>
</dbReference>
<dbReference type="InterPro" id="IPR044807">
    <property type="entry name" value="DRIP1-like"/>
</dbReference>
<comment type="caution">
    <text evidence="7">The sequence shown here is derived from an EMBL/GenBank/DDBJ whole genome shotgun (WGS) entry which is preliminary data.</text>
</comment>
<feature type="compositionally biased region" description="Basic residues" evidence="5">
    <location>
        <begin position="358"/>
        <end position="369"/>
    </location>
</feature>
<dbReference type="Gene3D" id="3.10.20.90">
    <property type="entry name" value="Phosphatidylinositol 3-kinase Catalytic Subunit, Chain A, domain 1"/>
    <property type="match status" value="1"/>
</dbReference>
<sequence length="501" mass="55226">FSYSVVTSPSPAASSSSSDPPLLTPPPRRVPTQCATRSLSFAAAALYRAASAGGLRAEGAGRSSSMAAAAEPSSPPPPPQVVRVRRELLTSRMTCPLCNKLLREATTISECLHTFCQKCIFEKLNDEEFDCCPTCNIDLGCLPVEKLRPDHNLQDIRAKIFPFKRRKINATEVPPITLPVRRKERSLSSLVISTPRVAAQTSLTGRRTKAARRASASSRGIGSTANESAKEANNVEDRDESKKINTSETLMKMAQNKKQNNLDPETSNQAFNKDTENGRESYMDKAELWKPLNCLVEAANRTKALRSSPQRPIVKEEQINESDNGVMIHKSKFKEHLNKSKAQIDRNGSDSVVPPSAKPKKLQGLSRKRREIDTSAQALLDAASTQRDRRTSPVWFSLVASTNQEGDALLPQLSANYLRIKDGNLPISSIQKYLATKLELVSEREVEIVCRGKPMSPTMNLHSLVDVWLRSESAQKTCTSVGSSAMDFVMVLNYRRKISSS</sequence>
<dbReference type="InterPro" id="IPR013083">
    <property type="entry name" value="Znf_RING/FYVE/PHD"/>
</dbReference>
<dbReference type="GO" id="GO:0004842">
    <property type="term" value="F:ubiquitin-protein transferase activity"/>
    <property type="evidence" value="ECO:0007669"/>
    <property type="project" value="InterPro"/>
</dbReference>
<feature type="region of interest" description="Disordered" evidence="5">
    <location>
        <begin position="201"/>
        <end position="279"/>
    </location>
</feature>
<reference evidence="7 8" key="1">
    <citation type="journal article" date="2016" name="DNA Res.">
        <title>The draft genome of MD-2 pineapple using hybrid error correction of long reads.</title>
        <authorList>
            <person name="Redwan R.M."/>
            <person name="Saidin A."/>
            <person name="Kumar S.V."/>
        </authorList>
    </citation>
    <scope>NUCLEOTIDE SEQUENCE [LARGE SCALE GENOMIC DNA]</scope>
    <source>
        <strain evidence="8">cv. MD2</strain>
        <tissue evidence="7">Leaf</tissue>
    </source>
</reference>
<dbReference type="Pfam" id="PF13923">
    <property type="entry name" value="zf-C3HC4_2"/>
    <property type="match status" value="1"/>
</dbReference>
<dbReference type="InterPro" id="IPR017907">
    <property type="entry name" value="Znf_RING_CS"/>
</dbReference>
<dbReference type="InterPro" id="IPR001841">
    <property type="entry name" value="Znf_RING"/>
</dbReference>
<evidence type="ECO:0000313" key="8">
    <source>
        <dbReference type="Proteomes" id="UP000092600"/>
    </source>
</evidence>
<feature type="compositionally biased region" description="Basic and acidic residues" evidence="5">
    <location>
        <begin position="228"/>
        <end position="245"/>
    </location>
</feature>
<dbReference type="Gene3D" id="3.30.40.10">
    <property type="entry name" value="Zinc/RING finger domain, C3HC4 (zinc finger)"/>
    <property type="match status" value="1"/>
</dbReference>
<evidence type="ECO:0000256" key="1">
    <source>
        <dbReference type="ARBA" id="ARBA00022723"/>
    </source>
</evidence>
<dbReference type="Proteomes" id="UP000092600">
    <property type="component" value="Unassembled WGS sequence"/>
</dbReference>
<dbReference type="SUPFAM" id="SSF57850">
    <property type="entry name" value="RING/U-box"/>
    <property type="match status" value="1"/>
</dbReference>
<dbReference type="GO" id="GO:0008270">
    <property type="term" value="F:zinc ion binding"/>
    <property type="evidence" value="ECO:0007669"/>
    <property type="project" value="UniProtKB-KW"/>
</dbReference>
<evidence type="ECO:0000256" key="3">
    <source>
        <dbReference type="ARBA" id="ARBA00022833"/>
    </source>
</evidence>
<feature type="compositionally biased region" description="Low complexity" evidence="5">
    <location>
        <begin position="1"/>
        <end position="21"/>
    </location>
</feature>
<name>A0A199VJS8_ANACO</name>
<dbReference type="PANTHER" id="PTHR46293:SF1">
    <property type="entry name" value="OS03G0632800 PROTEIN"/>
    <property type="match status" value="1"/>
</dbReference>
<dbReference type="CDD" id="cd16525">
    <property type="entry name" value="RING-HC_PCGF"/>
    <property type="match status" value="1"/>
</dbReference>
<feature type="compositionally biased region" description="Polar residues" evidence="5">
    <location>
        <begin position="256"/>
        <end position="272"/>
    </location>
</feature>
<feature type="non-terminal residue" evidence="7">
    <location>
        <position position="1"/>
    </location>
</feature>
<dbReference type="PANTHER" id="PTHR46293">
    <property type="entry name" value="E3 UBIQUITIN PROTEIN LIGASE DRIP1"/>
    <property type="match status" value="1"/>
</dbReference>
<keyword evidence="1" id="KW-0479">Metal-binding</keyword>
<organism evidence="7 8">
    <name type="scientific">Ananas comosus</name>
    <name type="common">Pineapple</name>
    <name type="synonym">Ananas ananas</name>
    <dbReference type="NCBI Taxonomy" id="4615"/>
    <lineage>
        <taxon>Eukaryota</taxon>
        <taxon>Viridiplantae</taxon>
        <taxon>Streptophyta</taxon>
        <taxon>Embryophyta</taxon>
        <taxon>Tracheophyta</taxon>
        <taxon>Spermatophyta</taxon>
        <taxon>Magnoliopsida</taxon>
        <taxon>Liliopsida</taxon>
        <taxon>Poales</taxon>
        <taxon>Bromeliaceae</taxon>
        <taxon>Bromelioideae</taxon>
        <taxon>Ananas</taxon>
    </lineage>
</organism>
<dbReference type="STRING" id="4615.A0A199VJS8"/>
<protein>
    <submittedName>
        <fullName evidence="7">E3 ubiquitin protein ligase DRIP2</fullName>
    </submittedName>
</protein>
<keyword evidence="3" id="KW-0862">Zinc</keyword>
<gene>
    <name evidence="7" type="ORF">ACMD2_05699</name>
</gene>
<feature type="region of interest" description="Disordered" evidence="5">
    <location>
        <begin position="342"/>
        <end position="369"/>
    </location>
</feature>
<evidence type="ECO:0000256" key="4">
    <source>
        <dbReference type="PROSITE-ProRule" id="PRU00175"/>
    </source>
</evidence>